<keyword evidence="1" id="KW-0175">Coiled coil</keyword>
<dbReference type="Proteomes" id="UP000005010">
    <property type="component" value="Chromosome"/>
</dbReference>
<keyword evidence="4" id="KW-1185">Reference proteome</keyword>
<dbReference type="RefSeq" id="WP_014661108.1">
    <property type="nucleotide sequence ID" value="NC_017737.1"/>
</dbReference>
<evidence type="ECO:0000256" key="1">
    <source>
        <dbReference type="SAM" id="Coils"/>
    </source>
</evidence>
<dbReference type="PATRIC" id="fig|182217.3.peg.1034"/>
<dbReference type="EMBL" id="CP003479">
    <property type="protein sequence ID" value="AFI04238.1"/>
    <property type="molecule type" value="Genomic_DNA"/>
</dbReference>
<reference evidence="4" key="1">
    <citation type="submission" date="2012-04" db="EMBL/GenBank/DDBJ databases">
        <title>Complete genome sequence of Helicobacter cetorum strain MIT 00-7128.</title>
        <authorList>
            <person name="Kersulyte D."/>
            <person name="Berg D.E."/>
        </authorList>
    </citation>
    <scope>NUCLEOTIDE SEQUENCE [LARGE SCALE GENOMIC DNA]</scope>
    <source>
        <strain evidence="4">MIT 00-7128</strain>
    </source>
</reference>
<protein>
    <recommendedName>
        <fullName evidence="5">Dynamin-like helical domain-containing protein</fullName>
    </recommendedName>
</protein>
<evidence type="ECO:0008006" key="5">
    <source>
        <dbReference type="Google" id="ProtNLM"/>
    </source>
</evidence>
<evidence type="ECO:0000313" key="3">
    <source>
        <dbReference type="EMBL" id="AFI04238.1"/>
    </source>
</evidence>
<name>I0EMR9_HELC0</name>
<proteinExistence type="predicted"/>
<dbReference type="HOGENOM" id="CLU_782495_0_0_7"/>
<keyword evidence="2" id="KW-0472">Membrane</keyword>
<dbReference type="KEGG" id="hce:HCW_04855"/>
<accession>I0EMR9</accession>
<organism evidence="3 4">
    <name type="scientific">Helicobacter cetorum (strain ATCC BAA-429 / MIT 00-7128)</name>
    <dbReference type="NCBI Taxonomy" id="182217"/>
    <lineage>
        <taxon>Bacteria</taxon>
        <taxon>Pseudomonadati</taxon>
        <taxon>Campylobacterota</taxon>
        <taxon>Epsilonproteobacteria</taxon>
        <taxon>Campylobacterales</taxon>
        <taxon>Helicobacteraceae</taxon>
        <taxon>Helicobacter</taxon>
    </lineage>
</organism>
<sequence length="354" mass="41466">MKESLGDFYNQHLVLSARVIFLSLANFLLDDNLKEKEKFLAHFSKEELLEKANFYAFSKFLQQDFITNTQEKINTVNRHKLITLIDKHLNKLEKGISTFKNSLQSFKNQIKESMQNLHSIAEKSQRDFDNSIDELLDNLETEIRDKMYHKIQEGIGKNDFKIYLENILKKHIDILNQQFKDIENIISNNLIATIQEELEKFNHYMNMIERRYSNLNISVNLNNFNMPNGINKAEFTLGTMSLVATILFGGPTAIIVLGVLSSEITIFKSISNYFSDDYKKSEQKKATNKAIEDFIKDIKKNKEVENFLITIKRKYINCAEEINQKFQTLLENQEETLSLFLKTKDLFEELKKKI</sequence>
<keyword evidence="2" id="KW-1133">Transmembrane helix</keyword>
<dbReference type="eggNOG" id="COG0699">
    <property type="taxonomic scope" value="Bacteria"/>
</dbReference>
<keyword evidence="2" id="KW-0812">Transmembrane</keyword>
<feature type="transmembrane region" description="Helical" evidence="2">
    <location>
        <begin position="235"/>
        <end position="260"/>
    </location>
</feature>
<evidence type="ECO:0000313" key="4">
    <source>
        <dbReference type="Proteomes" id="UP000005010"/>
    </source>
</evidence>
<feature type="coiled-coil region" evidence="1">
    <location>
        <begin position="89"/>
        <end position="123"/>
    </location>
</feature>
<evidence type="ECO:0000256" key="2">
    <source>
        <dbReference type="SAM" id="Phobius"/>
    </source>
</evidence>
<gene>
    <name evidence="3" type="ordered locus">HCW_04855</name>
</gene>
<dbReference type="AlphaFoldDB" id="I0EMR9"/>